<dbReference type="EMBL" id="FQXM01000011">
    <property type="protein sequence ID" value="SHH72820.1"/>
    <property type="molecule type" value="Genomic_DNA"/>
</dbReference>
<keyword evidence="4 7" id="KW-0812">Transmembrane</keyword>
<dbReference type="InterPro" id="IPR025857">
    <property type="entry name" value="MacB_PCD"/>
</dbReference>
<evidence type="ECO:0000259" key="8">
    <source>
        <dbReference type="Pfam" id="PF02687"/>
    </source>
</evidence>
<feature type="transmembrane region" description="Helical" evidence="7">
    <location>
        <begin position="258"/>
        <end position="282"/>
    </location>
</feature>
<reference evidence="10 11" key="1">
    <citation type="submission" date="2016-11" db="EMBL/GenBank/DDBJ databases">
        <authorList>
            <person name="Jaros S."/>
            <person name="Januszkiewicz K."/>
            <person name="Wedrychowicz H."/>
        </authorList>
    </citation>
    <scope>NUCLEOTIDE SEQUENCE [LARGE SCALE GENOMIC DNA]</scope>
    <source>
        <strain evidence="10 11">DSM 8605</strain>
    </source>
</reference>
<protein>
    <submittedName>
        <fullName evidence="10">Lipoprotein-releasing system permease protein</fullName>
    </submittedName>
</protein>
<evidence type="ECO:0000256" key="1">
    <source>
        <dbReference type="ARBA" id="ARBA00004651"/>
    </source>
</evidence>
<dbReference type="Pfam" id="PF02687">
    <property type="entry name" value="FtsX"/>
    <property type="match status" value="1"/>
</dbReference>
<dbReference type="PANTHER" id="PTHR30489">
    <property type="entry name" value="LIPOPROTEIN-RELEASING SYSTEM TRANSMEMBRANE PROTEIN LOLE"/>
    <property type="match status" value="1"/>
</dbReference>
<accession>A0A1M5VC52</accession>
<gene>
    <name evidence="10" type="ORF">SAMN02745207_02199</name>
</gene>
<feature type="domain" description="MacB-like periplasmic core" evidence="9">
    <location>
        <begin position="19"/>
        <end position="212"/>
    </location>
</feature>
<dbReference type="Pfam" id="PF12704">
    <property type="entry name" value="MacB_PCD"/>
    <property type="match status" value="1"/>
</dbReference>
<evidence type="ECO:0000256" key="3">
    <source>
        <dbReference type="ARBA" id="ARBA00022475"/>
    </source>
</evidence>
<dbReference type="GO" id="GO:0044874">
    <property type="term" value="P:lipoprotein localization to outer membrane"/>
    <property type="evidence" value="ECO:0007669"/>
    <property type="project" value="TreeGrafter"/>
</dbReference>
<evidence type="ECO:0000256" key="4">
    <source>
        <dbReference type="ARBA" id="ARBA00022692"/>
    </source>
</evidence>
<dbReference type="AlphaFoldDB" id="A0A1M5VC52"/>
<proteinExistence type="inferred from homology"/>
<evidence type="ECO:0000256" key="2">
    <source>
        <dbReference type="ARBA" id="ARBA00005236"/>
    </source>
</evidence>
<dbReference type="GO" id="GO:0098797">
    <property type="term" value="C:plasma membrane protein complex"/>
    <property type="evidence" value="ECO:0007669"/>
    <property type="project" value="TreeGrafter"/>
</dbReference>
<keyword evidence="6 7" id="KW-0472">Membrane</keyword>
<sequence length="386" mass="41817">MKLPLKIAIRFLGSSKGQTTLIALGIAVGVSVQVFIGSLIFGLQKSLVNTTIGSSSQITIISTEDYIEDYEDKVSKASTLDEAIVKISEALDSPAFISFNDKENSILFRGLNINESDKIYNIKDRLVEGKLPDTDNEVIIGQALKEELNIALGDEVEIITTKGQKSNVKVVGIFDLKVAAINSSWLISNINTAQSIFDLKGKITSIEMQVAENKEFNVRLIAENVEKSLNDDSLEVNNWMDQNEQLLSGLNGQSASSYMIQFFVIISVVLGISSVLAISVVQRSKQIGILKAMGIKDSDSSKIFLYQGIILGIFGAILGIILGLVLMFAFSKFALNPDGTPVVPLYIDYKFIAFSALIAIVASTLAALVPAVRSSKLNPIEVIKNG</sequence>
<evidence type="ECO:0000313" key="10">
    <source>
        <dbReference type="EMBL" id="SHH72820.1"/>
    </source>
</evidence>
<keyword evidence="11" id="KW-1185">Reference proteome</keyword>
<evidence type="ECO:0000313" key="11">
    <source>
        <dbReference type="Proteomes" id="UP000184447"/>
    </source>
</evidence>
<comment type="subcellular location">
    <subcellularLocation>
        <location evidence="1">Cell membrane</location>
        <topology evidence="1">Multi-pass membrane protein</topology>
    </subcellularLocation>
</comment>
<comment type="similarity">
    <text evidence="2">Belongs to the ABC-4 integral membrane protein family. LolC/E subfamily.</text>
</comment>
<feature type="domain" description="ABC3 transporter permease C-terminal" evidence="8">
    <location>
        <begin position="260"/>
        <end position="379"/>
    </location>
</feature>
<name>A0A1M5VC52_9CLOT</name>
<keyword evidence="5 7" id="KW-1133">Transmembrane helix</keyword>
<dbReference type="STRING" id="1121316.SAMN02745207_02199"/>
<organism evidence="10 11">
    <name type="scientific">Clostridium grantii DSM 8605</name>
    <dbReference type="NCBI Taxonomy" id="1121316"/>
    <lineage>
        <taxon>Bacteria</taxon>
        <taxon>Bacillati</taxon>
        <taxon>Bacillota</taxon>
        <taxon>Clostridia</taxon>
        <taxon>Eubacteriales</taxon>
        <taxon>Clostridiaceae</taxon>
        <taxon>Clostridium</taxon>
    </lineage>
</organism>
<evidence type="ECO:0000259" key="9">
    <source>
        <dbReference type="Pfam" id="PF12704"/>
    </source>
</evidence>
<evidence type="ECO:0000256" key="6">
    <source>
        <dbReference type="ARBA" id="ARBA00023136"/>
    </source>
</evidence>
<dbReference type="OrthoDB" id="9770036at2"/>
<feature type="transmembrane region" description="Helical" evidence="7">
    <location>
        <begin position="351"/>
        <end position="372"/>
    </location>
</feature>
<evidence type="ECO:0000256" key="7">
    <source>
        <dbReference type="SAM" id="Phobius"/>
    </source>
</evidence>
<keyword evidence="3" id="KW-1003">Cell membrane</keyword>
<dbReference type="RefSeq" id="WP_073338481.1">
    <property type="nucleotide sequence ID" value="NZ_FQXM01000011.1"/>
</dbReference>
<evidence type="ECO:0000256" key="5">
    <source>
        <dbReference type="ARBA" id="ARBA00022989"/>
    </source>
</evidence>
<dbReference type="InterPro" id="IPR003838">
    <property type="entry name" value="ABC3_permease_C"/>
</dbReference>
<feature type="transmembrane region" description="Helical" evidence="7">
    <location>
        <begin position="303"/>
        <end position="331"/>
    </location>
</feature>
<keyword evidence="10" id="KW-0449">Lipoprotein</keyword>
<dbReference type="Proteomes" id="UP000184447">
    <property type="component" value="Unassembled WGS sequence"/>
</dbReference>
<dbReference type="InterPro" id="IPR051447">
    <property type="entry name" value="Lipoprotein-release_system"/>
</dbReference>
<feature type="transmembrane region" description="Helical" evidence="7">
    <location>
        <begin position="21"/>
        <end position="43"/>
    </location>
</feature>
<dbReference type="PANTHER" id="PTHR30489:SF0">
    <property type="entry name" value="LIPOPROTEIN-RELEASING SYSTEM TRANSMEMBRANE PROTEIN LOLE"/>
    <property type="match status" value="1"/>
</dbReference>